<dbReference type="EMBL" id="BARS01021905">
    <property type="protein sequence ID" value="GAG08988.1"/>
    <property type="molecule type" value="Genomic_DNA"/>
</dbReference>
<evidence type="ECO:0008006" key="3">
    <source>
        <dbReference type="Google" id="ProtNLM"/>
    </source>
</evidence>
<evidence type="ECO:0000256" key="1">
    <source>
        <dbReference type="SAM" id="MobiDB-lite"/>
    </source>
</evidence>
<feature type="compositionally biased region" description="Basic and acidic residues" evidence="1">
    <location>
        <begin position="256"/>
        <end position="272"/>
    </location>
</feature>
<sequence length="272" mass="31088">KDQTQLTKEGYVIVSSYFLDYCVEILGTGPGMLYIQLLNYCHKGKDLAWPTLATLGRKMQFTPKSITKFHQILLKRGLIKEISKGKTPSGNYRRNIYQVTPLHMVKNTLSTGNIFPHIEEKITPNLGKKLPTNNTNLNNTKATTTNREKDAVAAADFKKLKEKGEERMRAVREQLRDLDIEGKFIEQLLKDYPPKKIEEKIDLLMERKNIKSPAGWLNAALKNDYRDREQERDDEEPAEGSDNLNSLLPSPPEGEDQGKGDKILSTEETRER</sequence>
<name>X0V968_9ZZZZ</name>
<proteinExistence type="predicted"/>
<protein>
    <recommendedName>
        <fullName evidence="3">Helix-turn-helix domain-containing protein</fullName>
    </recommendedName>
</protein>
<gene>
    <name evidence="2" type="ORF">S01H1_35100</name>
</gene>
<comment type="caution">
    <text evidence="2">The sequence shown here is derived from an EMBL/GenBank/DDBJ whole genome shotgun (WGS) entry which is preliminary data.</text>
</comment>
<dbReference type="Gene3D" id="1.10.10.10">
    <property type="entry name" value="Winged helix-like DNA-binding domain superfamily/Winged helix DNA-binding domain"/>
    <property type="match status" value="1"/>
</dbReference>
<feature type="region of interest" description="Disordered" evidence="1">
    <location>
        <begin position="221"/>
        <end position="272"/>
    </location>
</feature>
<organism evidence="2">
    <name type="scientific">marine sediment metagenome</name>
    <dbReference type="NCBI Taxonomy" id="412755"/>
    <lineage>
        <taxon>unclassified sequences</taxon>
        <taxon>metagenomes</taxon>
        <taxon>ecological metagenomes</taxon>
    </lineage>
</organism>
<accession>X0V968</accession>
<reference evidence="2" key="1">
    <citation type="journal article" date="2014" name="Front. Microbiol.">
        <title>High frequency of phylogenetically diverse reductive dehalogenase-homologous genes in deep subseafloor sedimentary metagenomes.</title>
        <authorList>
            <person name="Kawai M."/>
            <person name="Futagami T."/>
            <person name="Toyoda A."/>
            <person name="Takaki Y."/>
            <person name="Nishi S."/>
            <person name="Hori S."/>
            <person name="Arai W."/>
            <person name="Tsubouchi T."/>
            <person name="Morono Y."/>
            <person name="Uchiyama I."/>
            <person name="Ito T."/>
            <person name="Fujiyama A."/>
            <person name="Inagaki F."/>
            <person name="Takami H."/>
        </authorList>
    </citation>
    <scope>NUCLEOTIDE SEQUENCE</scope>
    <source>
        <strain evidence="2">Expedition CK06-06</strain>
    </source>
</reference>
<dbReference type="InterPro" id="IPR036388">
    <property type="entry name" value="WH-like_DNA-bd_sf"/>
</dbReference>
<dbReference type="AlphaFoldDB" id="X0V968"/>
<evidence type="ECO:0000313" key="2">
    <source>
        <dbReference type="EMBL" id="GAG08988.1"/>
    </source>
</evidence>
<feature type="non-terminal residue" evidence="2">
    <location>
        <position position="1"/>
    </location>
</feature>
<feature type="non-terminal residue" evidence="2">
    <location>
        <position position="272"/>
    </location>
</feature>